<evidence type="ECO:0000256" key="1">
    <source>
        <dbReference type="SAM" id="Phobius"/>
    </source>
</evidence>
<dbReference type="AlphaFoldDB" id="A0AAD8AEX2"/>
<feature type="transmembrane region" description="Helical" evidence="1">
    <location>
        <begin position="16"/>
        <end position="36"/>
    </location>
</feature>
<keyword evidence="3" id="KW-1185">Reference proteome</keyword>
<keyword evidence="1" id="KW-0812">Transmembrane</keyword>
<feature type="non-terminal residue" evidence="2">
    <location>
        <position position="1"/>
    </location>
</feature>
<proteinExistence type="predicted"/>
<feature type="non-terminal residue" evidence="2">
    <location>
        <position position="57"/>
    </location>
</feature>
<reference evidence="2" key="1">
    <citation type="journal article" date="2023" name="IScience">
        <title>Live-bearing cockroach genome reveals convergent evolutionary mechanisms linked to viviparity in insects and beyond.</title>
        <authorList>
            <person name="Fouks B."/>
            <person name="Harrison M.C."/>
            <person name="Mikhailova A.A."/>
            <person name="Marchal E."/>
            <person name="English S."/>
            <person name="Carruthers M."/>
            <person name="Jennings E.C."/>
            <person name="Chiamaka E.L."/>
            <person name="Frigard R.A."/>
            <person name="Pippel M."/>
            <person name="Attardo G.M."/>
            <person name="Benoit J.B."/>
            <person name="Bornberg-Bauer E."/>
            <person name="Tobe S.S."/>
        </authorList>
    </citation>
    <scope>NUCLEOTIDE SEQUENCE</scope>
    <source>
        <strain evidence="2">Stay&amp;Tobe</strain>
    </source>
</reference>
<comment type="caution">
    <text evidence="2">The sequence shown here is derived from an EMBL/GenBank/DDBJ whole genome shotgun (WGS) entry which is preliminary data.</text>
</comment>
<evidence type="ECO:0000313" key="3">
    <source>
        <dbReference type="Proteomes" id="UP001233999"/>
    </source>
</evidence>
<keyword evidence="1" id="KW-1133">Transmembrane helix</keyword>
<organism evidence="2 3">
    <name type="scientific">Diploptera punctata</name>
    <name type="common">Pacific beetle cockroach</name>
    <dbReference type="NCBI Taxonomy" id="6984"/>
    <lineage>
        <taxon>Eukaryota</taxon>
        <taxon>Metazoa</taxon>
        <taxon>Ecdysozoa</taxon>
        <taxon>Arthropoda</taxon>
        <taxon>Hexapoda</taxon>
        <taxon>Insecta</taxon>
        <taxon>Pterygota</taxon>
        <taxon>Neoptera</taxon>
        <taxon>Polyneoptera</taxon>
        <taxon>Dictyoptera</taxon>
        <taxon>Blattodea</taxon>
        <taxon>Blaberoidea</taxon>
        <taxon>Blaberidae</taxon>
        <taxon>Diplopterinae</taxon>
        <taxon>Diploptera</taxon>
    </lineage>
</organism>
<name>A0AAD8AEX2_DIPPU</name>
<accession>A0AAD8AEX2</accession>
<keyword evidence="1" id="KW-0472">Membrane</keyword>
<protein>
    <submittedName>
        <fullName evidence="2">Uncharacterized protein</fullName>
    </submittedName>
</protein>
<dbReference type="Proteomes" id="UP001233999">
    <property type="component" value="Unassembled WGS sequence"/>
</dbReference>
<evidence type="ECO:0000313" key="2">
    <source>
        <dbReference type="EMBL" id="KAJ9597077.1"/>
    </source>
</evidence>
<gene>
    <name evidence="2" type="ORF">L9F63_027031</name>
</gene>
<sequence length="57" mass="6172">ATRAVQEDKIPTLNGLVMGIVGIVLVALVILTVCLWKRKEMSKCVARNGKSRKSSCS</sequence>
<reference evidence="2" key="2">
    <citation type="submission" date="2023-05" db="EMBL/GenBank/DDBJ databases">
        <authorList>
            <person name="Fouks B."/>
        </authorList>
    </citation>
    <scope>NUCLEOTIDE SEQUENCE</scope>
    <source>
        <strain evidence="2">Stay&amp;Tobe</strain>
        <tissue evidence="2">Testes</tissue>
    </source>
</reference>
<dbReference type="EMBL" id="JASPKZ010001844">
    <property type="protein sequence ID" value="KAJ9597077.1"/>
    <property type="molecule type" value="Genomic_DNA"/>
</dbReference>